<evidence type="ECO:0000313" key="5">
    <source>
        <dbReference type="EMBL" id="TYL50698.1"/>
    </source>
</evidence>
<accession>A0A5S4UX28</accession>
<evidence type="ECO:0000256" key="1">
    <source>
        <dbReference type="ARBA" id="ARBA00023125"/>
    </source>
</evidence>
<dbReference type="InterPro" id="IPR000424">
    <property type="entry name" value="Primosome_PriB/ssb"/>
</dbReference>
<organism evidence="5 6">
    <name type="scientific">Agromyces mariniharenae</name>
    <dbReference type="NCBI Taxonomy" id="2604423"/>
    <lineage>
        <taxon>Bacteria</taxon>
        <taxon>Bacillati</taxon>
        <taxon>Actinomycetota</taxon>
        <taxon>Actinomycetes</taxon>
        <taxon>Micrococcales</taxon>
        <taxon>Microbacteriaceae</taxon>
        <taxon>Agromyces</taxon>
    </lineage>
</organism>
<evidence type="ECO:0000256" key="2">
    <source>
        <dbReference type="HAMAP-Rule" id="MF_00984"/>
    </source>
</evidence>
<feature type="region of interest" description="Disordered" evidence="4">
    <location>
        <begin position="118"/>
        <end position="191"/>
    </location>
</feature>
<evidence type="ECO:0000256" key="3">
    <source>
        <dbReference type="RuleBase" id="RU000524"/>
    </source>
</evidence>
<dbReference type="Pfam" id="PF00436">
    <property type="entry name" value="SSB"/>
    <property type="match status" value="1"/>
</dbReference>
<proteinExistence type="inferred from homology"/>
<gene>
    <name evidence="5" type="primary">ssb</name>
    <name evidence="5" type="ORF">FYC51_16165</name>
</gene>
<dbReference type="HAMAP" id="MF_00984">
    <property type="entry name" value="SSB"/>
    <property type="match status" value="1"/>
</dbReference>
<sequence>MTDSITVTGVVGSDPRLHVTTQGLAIASFRLASTRRYFDRAKGTWEDGETNWYTVSGFRQLASNAMASVHKGDRVVVQGRLRVRAWENGEKSGIAVEIEADSIGHDLAWGTTVLTKVRREGAGEGGQATATGGPGESGESNAWPGVEQQVAADVEDGSDPATDGLTEDFGDEDGDEVDGAREDRPRLEPVF</sequence>
<evidence type="ECO:0000256" key="4">
    <source>
        <dbReference type="SAM" id="MobiDB-lite"/>
    </source>
</evidence>
<dbReference type="InterPro" id="IPR011344">
    <property type="entry name" value="ssDNA-bd"/>
</dbReference>
<comment type="caution">
    <text evidence="5">The sequence shown here is derived from an EMBL/GenBank/DDBJ whole genome shotgun (WGS) entry which is preliminary data.</text>
</comment>
<dbReference type="SUPFAM" id="SSF50249">
    <property type="entry name" value="Nucleic acid-binding proteins"/>
    <property type="match status" value="1"/>
</dbReference>
<keyword evidence="6" id="KW-1185">Reference proteome</keyword>
<comment type="subunit">
    <text evidence="2">Homotetramer.</text>
</comment>
<comment type="caution">
    <text evidence="2">Lacks conserved residue(s) required for the propagation of feature annotation.</text>
</comment>
<dbReference type="GO" id="GO:0006260">
    <property type="term" value="P:DNA replication"/>
    <property type="evidence" value="ECO:0007669"/>
    <property type="project" value="InterPro"/>
</dbReference>
<feature type="compositionally biased region" description="Acidic residues" evidence="4">
    <location>
        <begin position="165"/>
        <end position="177"/>
    </location>
</feature>
<dbReference type="NCBIfam" id="TIGR00621">
    <property type="entry name" value="ssb"/>
    <property type="match status" value="1"/>
</dbReference>
<dbReference type="Gene3D" id="2.40.50.140">
    <property type="entry name" value="Nucleic acid-binding proteins"/>
    <property type="match status" value="1"/>
</dbReference>
<dbReference type="Proteomes" id="UP000325243">
    <property type="component" value="Unassembled WGS sequence"/>
</dbReference>
<dbReference type="PANTHER" id="PTHR10302">
    <property type="entry name" value="SINGLE-STRANDED DNA-BINDING PROTEIN"/>
    <property type="match status" value="1"/>
</dbReference>
<protein>
    <recommendedName>
        <fullName evidence="2 3">Single-stranded DNA-binding protein</fullName>
        <shortName evidence="2">SSB</shortName>
    </recommendedName>
</protein>
<dbReference type="InterPro" id="IPR012340">
    <property type="entry name" value="NA-bd_OB-fold"/>
</dbReference>
<keyword evidence="1 2" id="KW-0238">DNA-binding</keyword>
<dbReference type="GO" id="GO:0003697">
    <property type="term" value="F:single-stranded DNA binding"/>
    <property type="evidence" value="ECO:0007669"/>
    <property type="project" value="UniProtKB-UniRule"/>
</dbReference>
<feature type="compositionally biased region" description="Basic and acidic residues" evidence="4">
    <location>
        <begin position="178"/>
        <end position="191"/>
    </location>
</feature>
<evidence type="ECO:0000313" key="6">
    <source>
        <dbReference type="Proteomes" id="UP000325243"/>
    </source>
</evidence>
<dbReference type="PROSITE" id="PS50935">
    <property type="entry name" value="SSB"/>
    <property type="match status" value="1"/>
</dbReference>
<dbReference type="EMBL" id="VSSB01000002">
    <property type="protein sequence ID" value="TYL50698.1"/>
    <property type="molecule type" value="Genomic_DNA"/>
</dbReference>
<dbReference type="AlphaFoldDB" id="A0A5S4UX28"/>
<dbReference type="PANTHER" id="PTHR10302:SF27">
    <property type="entry name" value="SINGLE-STRANDED DNA-BINDING PROTEIN"/>
    <property type="match status" value="1"/>
</dbReference>
<dbReference type="CDD" id="cd04496">
    <property type="entry name" value="SSB_OBF"/>
    <property type="match status" value="1"/>
</dbReference>
<dbReference type="GO" id="GO:0009295">
    <property type="term" value="C:nucleoid"/>
    <property type="evidence" value="ECO:0007669"/>
    <property type="project" value="TreeGrafter"/>
</dbReference>
<reference evidence="5 6" key="1">
    <citation type="submission" date="2019-08" db="EMBL/GenBank/DDBJ databases">
        <authorList>
            <person name="Hu J."/>
        </authorList>
    </citation>
    <scope>NUCLEOTIDE SEQUENCE [LARGE SCALE GENOMIC DNA]</scope>
    <source>
        <strain evidence="5 6">NEAU-184</strain>
    </source>
</reference>
<dbReference type="RefSeq" id="WP_148734797.1">
    <property type="nucleotide sequence ID" value="NZ_VSSB01000002.1"/>
</dbReference>
<name>A0A5S4UX28_9MICO</name>